<name>A0A835FUW8_9POAL</name>
<comment type="caution">
    <text evidence="1">The sequence shown here is derived from an EMBL/GenBank/DDBJ whole genome shotgun (WGS) entry which is preliminary data.</text>
</comment>
<keyword evidence="2" id="KW-1185">Reference proteome</keyword>
<gene>
    <name evidence="1" type="ORF">HU200_004497</name>
</gene>
<evidence type="ECO:0000313" key="2">
    <source>
        <dbReference type="Proteomes" id="UP000636709"/>
    </source>
</evidence>
<accession>A0A835FUW8</accession>
<sequence>MGSVGVRRTPAAKVAVEAFLERCAPSGDGRLRRAQGLLARLHDHHQARRRVFLADLRRRQSSSSSEDAAGGDFFQRSAFRIQELLLHPTPPTLPLHVVSR</sequence>
<proteinExistence type="predicted"/>
<dbReference type="Proteomes" id="UP000636709">
    <property type="component" value="Unassembled WGS sequence"/>
</dbReference>
<protein>
    <submittedName>
        <fullName evidence="1">Uncharacterized protein</fullName>
    </submittedName>
</protein>
<evidence type="ECO:0000313" key="1">
    <source>
        <dbReference type="EMBL" id="KAF8775538.1"/>
    </source>
</evidence>
<organism evidence="1 2">
    <name type="scientific">Digitaria exilis</name>
    <dbReference type="NCBI Taxonomy" id="1010633"/>
    <lineage>
        <taxon>Eukaryota</taxon>
        <taxon>Viridiplantae</taxon>
        <taxon>Streptophyta</taxon>
        <taxon>Embryophyta</taxon>
        <taxon>Tracheophyta</taxon>
        <taxon>Spermatophyta</taxon>
        <taxon>Magnoliopsida</taxon>
        <taxon>Liliopsida</taxon>
        <taxon>Poales</taxon>
        <taxon>Poaceae</taxon>
        <taxon>PACMAD clade</taxon>
        <taxon>Panicoideae</taxon>
        <taxon>Panicodae</taxon>
        <taxon>Paniceae</taxon>
        <taxon>Anthephorinae</taxon>
        <taxon>Digitaria</taxon>
    </lineage>
</organism>
<reference evidence="1" key="1">
    <citation type="submission" date="2020-07" db="EMBL/GenBank/DDBJ databases">
        <title>Genome sequence and genetic diversity analysis of an under-domesticated orphan crop, white fonio (Digitaria exilis).</title>
        <authorList>
            <person name="Bennetzen J.L."/>
            <person name="Chen S."/>
            <person name="Ma X."/>
            <person name="Wang X."/>
            <person name="Yssel A.E.J."/>
            <person name="Chaluvadi S.R."/>
            <person name="Johnson M."/>
            <person name="Gangashetty P."/>
            <person name="Hamidou F."/>
            <person name="Sanogo M.D."/>
            <person name="Zwaenepoel A."/>
            <person name="Wallace J."/>
            <person name="Van De Peer Y."/>
            <person name="Van Deynze A."/>
        </authorList>
    </citation>
    <scope>NUCLEOTIDE SEQUENCE</scope>
    <source>
        <tissue evidence="1">Leaves</tissue>
    </source>
</reference>
<dbReference type="EMBL" id="JACEFO010000313">
    <property type="protein sequence ID" value="KAF8775538.1"/>
    <property type="molecule type" value="Genomic_DNA"/>
</dbReference>
<dbReference type="AlphaFoldDB" id="A0A835FUW8"/>